<dbReference type="CDD" id="cd01741">
    <property type="entry name" value="GATase1_1"/>
    <property type="match status" value="1"/>
</dbReference>
<feature type="domain" description="Glutamine amidotransferase" evidence="1">
    <location>
        <begin position="63"/>
        <end position="207"/>
    </location>
</feature>
<dbReference type="GO" id="GO:0005829">
    <property type="term" value="C:cytosol"/>
    <property type="evidence" value="ECO:0007669"/>
    <property type="project" value="TreeGrafter"/>
</dbReference>
<dbReference type="PANTHER" id="PTHR42695">
    <property type="entry name" value="GLUTAMINE AMIDOTRANSFERASE YLR126C-RELATED"/>
    <property type="match status" value="1"/>
</dbReference>
<organism evidence="2 3">
    <name type="scientific">Roseospirillum parvum</name>
    <dbReference type="NCBI Taxonomy" id="83401"/>
    <lineage>
        <taxon>Bacteria</taxon>
        <taxon>Pseudomonadati</taxon>
        <taxon>Pseudomonadota</taxon>
        <taxon>Alphaproteobacteria</taxon>
        <taxon>Rhodospirillales</taxon>
        <taxon>Rhodospirillaceae</taxon>
        <taxon>Roseospirillum</taxon>
    </lineage>
</organism>
<gene>
    <name evidence="2" type="ORF">SAMN05421742_107180</name>
</gene>
<name>A0A1G8D566_9PROT</name>
<sequence>MSTPRFIVVEGNTRAACQALEALGAHASADLYCKTLERLAPGCTCEVVRPADLDAALPEGTALAQADGVAWTGSGLNAYDDRPEVTRQIELARAVFAAGVPFFGSCWALQIAALAAGGSVIANPRGREFGLARKIALSEAGRGHPLYTGKGPVFDAVAIHMDEVESLPSGATVLAGNAMSRIQAAEIVHDQGVFWGVQYHPEYDLKEIARITRRYGRALVEPGYFRDEAALAAWSADLEALGDDPARLDLRFGLGVDDDVLDPTVRLAEIANWMAHRVTPRLAQRGAA</sequence>
<dbReference type="AlphaFoldDB" id="A0A1G8D566"/>
<dbReference type="InterPro" id="IPR044992">
    <property type="entry name" value="ChyE-like"/>
</dbReference>
<dbReference type="Gene3D" id="3.40.50.880">
    <property type="match status" value="1"/>
</dbReference>
<dbReference type="STRING" id="83401.SAMN05421742_107180"/>
<evidence type="ECO:0000313" key="3">
    <source>
        <dbReference type="Proteomes" id="UP000217076"/>
    </source>
</evidence>
<accession>A0A1G8D566</accession>
<protein>
    <submittedName>
        <fullName evidence="2">GMP synthase (Glutamine-hydrolysing)</fullName>
    </submittedName>
</protein>
<dbReference type="PANTHER" id="PTHR42695:SF5">
    <property type="entry name" value="GLUTAMINE AMIDOTRANSFERASE YLR126C-RELATED"/>
    <property type="match status" value="1"/>
</dbReference>
<dbReference type="InterPro" id="IPR017926">
    <property type="entry name" value="GATASE"/>
</dbReference>
<proteinExistence type="predicted"/>
<dbReference type="InterPro" id="IPR029062">
    <property type="entry name" value="Class_I_gatase-like"/>
</dbReference>
<dbReference type="Proteomes" id="UP000217076">
    <property type="component" value="Unassembled WGS sequence"/>
</dbReference>
<evidence type="ECO:0000313" key="2">
    <source>
        <dbReference type="EMBL" id="SDH52654.1"/>
    </source>
</evidence>
<dbReference type="Pfam" id="PF00117">
    <property type="entry name" value="GATase"/>
    <property type="match status" value="1"/>
</dbReference>
<evidence type="ECO:0000259" key="1">
    <source>
        <dbReference type="Pfam" id="PF00117"/>
    </source>
</evidence>
<keyword evidence="3" id="KW-1185">Reference proteome</keyword>
<dbReference type="PROSITE" id="PS51273">
    <property type="entry name" value="GATASE_TYPE_1"/>
    <property type="match status" value="1"/>
</dbReference>
<dbReference type="RefSeq" id="WP_092620226.1">
    <property type="nucleotide sequence ID" value="NZ_FNCV01000007.1"/>
</dbReference>
<dbReference type="EMBL" id="FNCV01000007">
    <property type="protein sequence ID" value="SDH52654.1"/>
    <property type="molecule type" value="Genomic_DNA"/>
</dbReference>
<dbReference type="SUPFAM" id="SSF52317">
    <property type="entry name" value="Class I glutamine amidotransferase-like"/>
    <property type="match status" value="1"/>
</dbReference>
<dbReference type="OrthoDB" id="9794816at2"/>
<reference evidence="3" key="1">
    <citation type="submission" date="2016-10" db="EMBL/GenBank/DDBJ databases">
        <authorList>
            <person name="Varghese N."/>
            <person name="Submissions S."/>
        </authorList>
    </citation>
    <scope>NUCLEOTIDE SEQUENCE [LARGE SCALE GENOMIC DNA]</scope>
    <source>
        <strain evidence="3">930I</strain>
    </source>
</reference>